<evidence type="ECO:0000256" key="1">
    <source>
        <dbReference type="SAM" id="Coils"/>
    </source>
</evidence>
<keyword evidence="1" id="KW-0175">Coiled coil</keyword>
<feature type="compositionally biased region" description="Pro residues" evidence="2">
    <location>
        <begin position="547"/>
        <end position="563"/>
    </location>
</feature>
<feature type="compositionally biased region" description="Polar residues" evidence="2">
    <location>
        <begin position="571"/>
        <end position="593"/>
    </location>
</feature>
<dbReference type="OrthoDB" id="6015928at2759"/>
<feature type="region of interest" description="Disordered" evidence="2">
    <location>
        <begin position="300"/>
        <end position="335"/>
    </location>
</feature>
<feature type="compositionally biased region" description="Low complexity" evidence="2">
    <location>
        <begin position="313"/>
        <end position="329"/>
    </location>
</feature>
<accession>A0A7D9INK8</accession>
<organism evidence="3 4">
    <name type="scientific">Paramuricea clavata</name>
    <name type="common">Red gorgonian</name>
    <name type="synonym">Violescent sea-whip</name>
    <dbReference type="NCBI Taxonomy" id="317549"/>
    <lineage>
        <taxon>Eukaryota</taxon>
        <taxon>Metazoa</taxon>
        <taxon>Cnidaria</taxon>
        <taxon>Anthozoa</taxon>
        <taxon>Octocorallia</taxon>
        <taxon>Malacalcyonacea</taxon>
        <taxon>Plexauridae</taxon>
        <taxon>Paramuricea</taxon>
    </lineage>
</organism>
<dbReference type="InterPro" id="IPR036514">
    <property type="entry name" value="SGNH_hydro_sf"/>
</dbReference>
<dbReference type="Gene3D" id="3.40.50.1110">
    <property type="entry name" value="SGNH hydrolase"/>
    <property type="match status" value="1"/>
</dbReference>
<reference evidence="3" key="1">
    <citation type="submission" date="2020-04" db="EMBL/GenBank/DDBJ databases">
        <authorList>
            <person name="Alioto T."/>
            <person name="Alioto T."/>
            <person name="Gomez Garrido J."/>
        </authorList>
    </citation>
    <scope>NUCLEOTIDE SEQUENCE</scope>
    <source>
        <strain evidence="3">A484AB</strain>
    </source>
</reference>
<dbReference type="Proteomes" id="UP001152795">
    <property type="component" value="Unassembled WGS sequence"/>
</dbReference>
<sequence>MASSVATCNVDLNFTRYKYEEFKNTKARTVPYEDIDYTIYKPSANCVAFLTSEDRIIHWIKIFYYRYCGEINNQDGERQLFKSTWEEQLAQNDSSKCEKITLILSLEGKKTDENLITIIIYCSTGRIQIQGRSMRAWGDNEFLTIKKLVDLDIDEISSNTASKNLQTFIENITQTPTKETRLDEVNEMSPQATPNPAGNSNPACEESVIIKTNVANLETNFVSFKQDILKSYEEIKKDMKKKDDEIEILKKRITSLETLNELLKKENADLTNISHKQKQLEKKVSNAITLCKDLKQKTVIPPSTEESSHQIVPAESTTEPTSTMESKPTQPNPPLETHLISTITTQNKFSAFDNESPDMPNSLMQTQEKDSLTEIKADTVILCDSNGRNINPTLLCPNSTTKYLKSPTVEQAREILDRHKFIEPKTFIIHCGTNDIEKLPTDNISKQMKSLLSSINQKHPQSRIILSCLLPRDDNLLQKAQDLNEKLMKTAKEFPNTTSVTHANLFQSTSILYDKKHLNDKGFRIFAKNLKSAYYGTHQKRANSKPKPYPHPAIRPYPQPLPSIPLHHPSRNPSTSNYHQHSPQRAHNGSPSNMMRPLNGNANLKIAELMNFLHGLLQ</sequence>
<comment type="caution">
    <text evidence="3">The sequence shown here is derived from an EMBL/GenBank/DDBJ whole genome shotgun (WGS) entry which is preliminary data.</text>
</comment>
<dbReference type="AlphaFoldDB" id="A0A7D9INK8"/>
<evidence type="ECO:0000313" key="3">
    <source>
        <dbReference type="EMBL" id="CAB4011974.1"/>
    </source>
</evidence>
<feature type="coiled-coil region" evidence="1">
    <location>
        <begin position="232"/>
        <end position="297"/>
    </location>
</feature>
<keyword evidence="4" id="KW-1185">Reference proteome</keyword>
<gene>
    <name evidence="3" type="ORF">PACLA_8A024989</name>
</gene>
<evidence type="ECO:0000313" key="4">
    <source>
        <dbReference type="Proteomes" id="UP001152795"/>
    </source>
</evidence>
<proteinExistence type="predicted"/>
<evidence type="ECO:0000256" key="2">
    <source>
        <dbReference type="SAM" id="MobiDB-lite"/>
    </source>
</evidence>
<dbReference type="SUPFAM" id="SSF52266">
    <property type="entry name" value="SGNH hydrolase"/>
    <property type="match status" value="1"/>
</dbReference>
<feature type="region of interest" description="Disordered" evidence="2">
    <location>
        <begin position="538"/>
        <end position="599"/>
    </location>
</feature>
<name>A0A7D9INK8_PARCT</name>
<protein>
    <submittedName>
        <fullName evidence="3">Uncharacterized protein</fullName>
    </submittedName>
</protein>
<dbReference type="EMBL" id="CACRXK020007330">
    <property type="protein sequence ID" value="CAB4011974.1"/>
    <property type="molecule type" value="Genomic_DNA"/>
</dbReference>